<protein>
    <submittedName>
        <fullName evidence="2">APC family permease</fullName>
    </submittedName>
</protein>
<evidence type="ECO:0000313" key="3">
    <source>
        <dbReference type="Proteomes" id="UP000286716"/>
    </source>
</evidence>
<feature type="non-terminal residue" evidence="2">
    <location>
        <position position="1"/>
    </location>
</feature>
<gene>
    <name evidence="2" type="ORF">DMA12_08070</name>
</gene>
<keyword evidence="1" id="KW-1133">Transmembrane helix</keyword>
<organism evidence="2 3">
    <name type="scientific">Amycolatopsis balhimycina DSM 5908</name>
    <dbReference type="NCBI Taxonomy" id="1081091"/>
    <lineage>
        <taxon>Bacteria</taxon>
        <taxon>Bacillati</taxon>
        <taxon>Actinomycetota</taxon>
        <taxon>Actinomycetes</taxon>
        <taxon>Pseudonocardiales</taxon>
        <taxon>Pseudonocardiaceae</taxon>
        <taxon>Amycolatopsis</taxon>
    </lineage>
</organism>
<comment type="caution">
    <text evidence="2">The sequence shown here is derived from an EMBL/GenBank/DDBJ whole genome shotgun (WGS) entry which is preliminary data.</text>
</comment>
<proteinExistence type="predicted"/>
<evidence type="ECO:0000256" key="1">
    <source>
        <dbReference type="SAM" id="Phobius"/>
    </source>
</evidence>
<keyword evidence="1" id="KW-0472">Membrane</keyword>
<name>A0A428WXU8_AMYBA</name>
<dbReference type="EMBL" id="QHHU01000008">
    <property type="protein sequence ID" value="RSM47908.1"/>
    <property type="molecule type" value="Genomic_DNA"/>
</dbReference>
<feature type="transmembrane region" description="Helical" evidence="1">
    <location>
        <begin position="26"/>
        <end position="49"/>
    </location>
</feature>
<accession>A0A428WXU8</accession>
<keyword evidence="1" id="KW-0812">Transmembrane</keyword>
<reference evidence="2 3" key="1">
    <citation type="submission" date="2018-05" db="EMBL/GenBank/DDBJ databases">
        <title>Evolution of GPA BGCs.</title>
        <authorList>
            <person name="Waglechner N."/>
            <person name="Wright G.D."/>
        </authorList>
    </citation>
    <scope>NUCLEOTIDE SEQUENCE [LARGE SCALE GENOMIC DNA]</scope>
    <source>
        <strain evidence="2 3">DSM 5908</strain>
    </source>
</reference>
<keyword evidence="3" id="KW-1185">Reference proteome</keyword>
<dbReference type="Proteomes" id="UP000286716">
    <property type="component" value="Unassembled WGS sequence"/>
</dbReference>
<evidence type="ECO:0000313" key="2">
    <source>
        <dbReference type="EMBL" id="RSM47908.1"/>
    </source>
</evidence>
<sequence>IGALAVLGYTVYVNVVPYPAEGPARWFPVVAGAVLALGVILVLAAPAYARRVGERLTSVDGGA</sequence>
<dbReference type="AlphaFoldDB" id="A0A428WXU8"/>